<feature type="compositionally biased region" description="Low complexity" evidence="10">
    <location>
        <begin position="415"/>
        <end position="426"/>
    </location>
</feature>
<dbReference type="InterPro" id="IPR006260">
    <property type="entry name" value="TonB/TolA_C"/>
</dbReference>
<evidence type="ECO:0000313" key="13">
    <source>
        <dbReference type="EMBL" id="MBD2253076.1"/>
    </source>
</evidence>
<feature type="compositionally biased region" description="Polar residues" evidence="10">
    <location>
        <begin position="388"/>
        <end position="402"/>
    </location>
</feature>
<dbReference type="SUPFAM" id="SSF74653">
    <property type="entry name" value="TolA/TonB C-terminal domain"/>
    <property type="match status" value="1"/>
</dbReference>
<feature type="transmembrane region" description="Helical" evidence="11">
    <location>
        <begin position="21"/>
        <end position="45"/>
    </location>
</feature>
<feature type="compositionally biased region" description="Basic and acidic residues" evidence="10">
    <location>
        <begin position="327"/>
        <end position="341"/>
    </location>
</feature>
<sequence length="471" mass="51574">MTFSGYNVEQRSKEVKALQSFLTYSFIGSMALHIGLLASGLGNFLTRIPQVEEEPIEIEIVDPITEEKEKPPEETPEVKKPEPLPVNRSEPQRSVASSEVAITPKPQTTVITPVRSQPTVVQKPIEKTVATEKPQPAAQPQVITANSNSPATSTVVTTSQPTGENNSRLREILGGIRDSRGTQANTSNTGETTGSTSRQVGSPVSNSTPAVTSPAIATAPTPRKIPTEPRESNRPGNGRAACRECNARYPEAARRRGIEGKVEVAVDTDAQGNVTNVRVARSSGNRELDEETLRQARNWKLKPAEGGRQGVAIATEFALQGSRRHRQLQEQKKRREAEARQRQTTAANTDSTEGTRRRRRLVTSTEANTPAQTSRETRVRRIRESTSERSNTPTSATRTGTARESLRRIRRERTTNNSAQAAPQTPTRRRRRENAPSASQSKLRATLRNLRQSTQSTPAAPPASTTPANQE</sequence>
<name>A0ABR8BK07_9NOSO</name>
<evidence type="ECO:0000256" key="2">
    <source>
        <dbReference type="ARBA" id="ARBA00006555"/>
    </source>
</evidence>
<dbReference type="PANTHER" id="PTHR33446">
    <property type="entry name" value="PROTEIN TONB-RELATED"/>
    <property type="match status" value="1"/>
</dbReference>
<evidence type="ECO:0000256" key="6">
    <source>
        <dbReference type="ARBA" id="ARBA00022692"/>
    </source>
</evidence>
<keyword evidence="6 11" id="KW-0812">Transmembrane</keyword>
<keyword evidence="8 11" id="KW-1133">Transmembrane helix</keyword>
<dbReference type="Proteomes" id="UP000621307">
    <property type="component" value="Unassembled WGS sequence"/>
</dbReference>
<evidence type="ECO:0000256" key="8">
    <source>
        <dbReference type="ARBA" id="ARBA00022989"/>
    </source>
</evidence>
<reference evidence="13 14" key="1">
    <citation type="journal article" date="2020" name="ISME J.">
        <title>Comparative genomics reveals insights into cyanobacterial evolution and habitat adaptation.</title>
        <authorList>
            <person name="Chen M.Y."/>
            <person name="Teng W.K."/>
            <person name="Zhao L."/>
            <person name="Hu C.X."/>
            <person name="Zhou Y.K."/>
            <person name="Han B.P."/>
            <person name="Song L.R."/>
            <person name="Shu W.S."/>
        </authorList>
    </citation>
    <scope>NUCLEOTIDE SEQUENCE [LARGE SCALE GENOMIC DNA]</scope>
    <source>
        <strain evidence="13 14">FACHB-3921</strain>
    </source>
</reference>
<dbReference type="InterPro" id="IPR037682">
    <property type="entry name" value="TonB_C"/>
</dbReference>
<evidence type="ECO:0000313" key="14">
    <source>
        <dbReference type="Proteomes" id="UP000621307"/>
    </source>
</evidence>
<feature type="region of interest" description="Disordered" evidence="10">
    <location>
        <begin position="129"/>
        <end position="242"/>
    </location>
</feature>
<feature type="compositionally biased region" description="Basic and acidic residues" evidence="10">
    <location>
        <begin position="375"/>
        <end position="387"/>
    </location>
</feature>
<feature type="compositionally biased region" description="Basic and acidic residues" evidence="10">
    <location>
        <begin position="65"/>
        <end position="82"/>
    </location>
</feature>
<organism evidence="13 14">
    <name type="scientific">Nostoc parmelioides FACHB-3921</name>
    <dbReference type="NCBI Taxonomy" id="2692909"/>
    <lineage>
        <taxon>Bacteria</taxon>
        <taxon>Bacillati</taxon>
        <taxon>Cyanobacteriota</taxon>
        <taxon>Cyanophyceae</taxon>
        <taxon>Nostocales</taxon>
        <taxon>Nostocaceae</taxon>
        <taxon>Nostoc</taxon>
    </lineage>
</organism>
<dbReference type="Pfam" id="PF03544">
    <property type="entry name" value="TonB_C"/>
    <property type="match status" value="1"/>
</dbReference>
<dbReference type="PROSITE" id="PS52015">
    <property type="entry name" value="TONB_CTD"/>
    <property type="match status" value="1"/>
</dbReference>
<comment type="caution">
    <text evidence="13">The sequence shown here is derived from an EMBL/GenBank/DDBJ whole genome shotgun (WGS) entry which is preliminary data.</text>
</comment>
<keyword evidence="5" id="KW-0997">Cell inner membrane</keyword>
<dbReference type="PRINTS" id="PR01374">
    <property type="entry name" value="TONBPROTEIN"/>
</dbReference>
<proteinExistence type="inferred from homology"/>
<dbReference type="RefSeq" id="WP_190568637.1">
    <property type="nucleotide sequence ID" value="NZ_JACJQL010000026.1"/>
</dbReference>
<feature type="region of interest" description="Disordered" evidence="10">
    <location>
        <begin position="63"/>
        <end position="107"/>
    </location>
</feature>
<dbReference type="InterPro" id="IPR051045">
    <property type="entry name" value="TonB-dependent_transducer"/>
</dbReference>
<evidence type="ECO:0000256" key="11">
    <source>
        <dbReference type="SAM" id="Phobius"/>
    </source>
</evidence>
<evidence type="ECO:0000256" key="10">
    <source>
        <dbReference type="SAM" id="MobiDB-lite"/>
    </source>
</evidence>
<feature type="compositionally biased region" description="Low complexity" evidence="10">
    <location>
        <begin position="452"/>
        <end position="471"/>
    </location>
</feature>
<dbReference type="InterPro" id="IPR003538">
    <property type="entry name" value="TonB"/>
</dbReference>
<feature type="domain" description="TonB C-terminal" evidence="12">
    <location>
        <begin position="234"/>
        <end position="326"/>
    </location>
</feature>
<feature type="compositionally biased region" description="Polar residues" evidence="10">
    <location>
        <begin position="362"/>
        <end position="374"/>
    </location>
</feature>
<protein>
    <submittedName>
        <fullName evidence="13">Energy transducer TonB</fullName>
    </submittedName>
</protein>
<feature type="compositionally biased region" description="Polar residues" evidence="10">
    <location>
        <begin position="342"/>
        <end position="352"/>
    </location>
</feature>
<evidence type="ECO:0000256" key="5">
    <source>
        <dbReference type="ARBA" id="ARBA00022519"/>
    </source>
</evidence>
<keyword evidence="4" id="KW-1003">Cell membrane</keyword>
<accession>A0ABR8BK07</accession>
<dbReference type="EMBL" id="JACJQL010000026">
    <property type="protein sequence ID" value="MBD2253076.1"/>
    <property type="molecule type" value="Genomic_DNA"/>
</dbReference>
<evidence type="ECO:0000256" key="9">
    <source>
        <dbReference type="ARBA" id="ARBA00023136"/>
    </source>
</evidence>
<keyword evidence="3" id="KW-0813">Transport</keyword>
<feature type="region of interest" description="Disordered" evidence="10">
    <location>
        <begin position="318"/>
        <end position="471"/>
    </location>
</feature>
<comment type="subcellular location">
    <subcellularLocation>
        <location evidence="1">Cell inner membrane</location>
        <topology evidence="1">Single-pass membrane protein</topology>
        <orientation evidence="1">Periplasmic side</orientation>
    </subcellularLocation>
</comment>
<evidence type="ECO:0000256" key="1">
    <source>
        <dbReference type="ARBA" id="ARBA00004383"/>
    </source>
</evidence>
<keyword evidence="14" id="KW-1185">Reference proteome</keyword>
<gene>
    <name evidence="13" type="ORF">H6G14_17475</name>
</gene>
<evidence type="ECO:0000256" key="3">
    <source>
        <dbReference type="ARBA" id="ARBA00022448"/>
    </source>
</evidence>
<dbReference type="PANTHER" id="PTHR33446:SF11">
    <property type="entry name" value="TONB3"/>
    <property type="match status" value="1"/>
</dbReference>
<evidence type="ECO:0000256" key="4">
    <source>
        <dbReference type="ARBA" id="ARBA00022475"/>
    </source>
</evidence>
<feature type="compositionally biased region" description="Polar residues" evidence="10">
    <location>
        <begin position="141"/>
        <end position="166"/>
    </location>
</feature>
<dbReference type="Gene3D" id="3.30.1150.10">
    <property type="match status" value="1"/>
</dbReference>
<evidence type="ECO:0000256" key="7">
    <source>
        <dbReference type="ARBA" id="ARBA00022927"/>
    </source>
</evidence>
<keyword evidence="9 11" id="KW-0472">Membrane</keyword>
<dbReference type="NCBIfam" id="TIGR01352">
    <property type="entry name" value="tonB_Cterm"/>
    <property type="match status" value="1"/>
</dbReference>
<feature type="compositionally biased region" description="Low complexity" evidence="10">
    <location>
        <begin position="185"/>
        <end position="197"/>
    </location>
</feature>
<comment type="similarity">
    <text evidence="2">Belongs to the TonB family.</text>
</comment>
<evidence type="ECO:0000259" key="12">
    <source>
        <dbReference type="PROSITE" id="PS52015"/>
    </source>
</evidence>
<keyword evidence="7" id="KW-0653">Protein transport</keyword>
<feature type="compositionally biased region" description="Polar residues" evidence="10">
    <location>
        <begin position="198"/>
        <end position="211"/>
    </location>
</feature>